<dbReference type="InterPro" id="IPR038586">
    <property type="entry name" value="Tctex-1-like_sf"/>
</dbReference>
<name>A0A0G4H0X5_9ALVE</name>
<dbReference type="InterPro" id="IPR005334">
    <property type="entry name" value="Tctex-1-like"/>
</dbReference>
<accession>A0A0G4H0X5</accession>
<evidence type="ECO:0008006" key="2">
    <source>
        <dbReference type="Google" id="ProtNLM"/>
    </source>
</evidence>
<dbReference type="GO" id="GO:0045505">
    <property type="term" value="F:dynein intermediate chain binding"/>
    <property type="evidence" value="ECO:0007669"/>
    <property type="project" value="TreeGrafter"/>
</dbReference>
<dbReference type="GO" id="GO:0007018">
    <property type="term" value="P:microtubule-based movement"/>
    <property type="evidence" value="ECO:0007669"/>
    <property type="project" value="TreeGrafter"/>
</dbReference>
<dbReference type="PANTHER" id="PTHR21255:SF4">
    <property type="entry name" value="DYNEIN LIGHT CHAIN TCTEX-TYPE"/>
    <property type="match status" value="1"/>
</dbReference>
<dbReference type="Gene3D" id="3.30.1140.40">
    <property type="entry name" value="Tctex-1"/>
    <property type="match status" value="1"/>
</dbReference>
<dbReference type="GO" id="GO:0005868">
    <property type="term" value="C:cytoplasmic dynein complex"/>
    <property type="evidence" value="ECO:0007669"/>
    <property type="project" value="TreeGrafter"/>
</dbReference>
<evidence type="ECO:0000313" key="1">
    <source>
        <dbReference type="EMBL" id="CEM37082.1"/>
    </source>
</evidence>
<gene>
    <name evidence="1" type="ORF">Cvel_5520</name>
</gene>
<proteinExistence type="predicted"/>
<dbReference type="AlphaFoldDB" id="A0A0G4H0X5"/>
<dbReference type="CDD" id="cd21455">
    <property type="entry name" value="DLC-like_DYNLT1_DYNLT3"/>
    <property type="match status" value="1"/>
</dbReference>
<protein>
    <recommendedName>
        <fullName evidence="2">Dynein light chain</fullName>
    </recommendedName>
</protein>
<dbReference type="VEuPathDB" id="CryptoDB:Cvel_5520"/>
<dbReference type="PANTHER" id="PTHR21255">
    <property type="entry name" value="T-COMPLEX-ASSOCIATED-TESTIS-EXPRESSED 1/ DYNEIN LIGHT CHAIN"/>
    <property type="match status" value="1"/>
</dbReference>
<dbReference type="Pfam" id="PF03645">
    <property type="entry name" value="Tctex-1"/>
    <property type="match status" value="1"/>
</dbReference>
<reference evidence="1" key="1">
    <citation type="submission" date="2014-11" db="EMBL/GenBank/DDBJ databases">
        <authorList>
            <person name="Otto D Thomas"/>
            <person name="Naeem Raeece"/>
        </authorList>
    </citation>
    <scope>NUCLEOTIDE SEQUENCE</scope>
</reference>
<sequence>MEDEVENEFVSEEVTDIATKAINVTLEKVTYNKEKVSAWCAQIVDQCLKDLSKLEKPFKYIVTCIIMQRNGAPLHTAATAYWDTKTDGLCSMQVGSDTMDCIVTIYAAQI</sequence>
<dbReference type="GO" id="GO:0005737">
    <property type="term" value="C:cytoplasm"/>
    <property type="evidence" value="ECO:0007669"/>
    <property type="project" value="TreeGrafter"/>
</dbReference>
<dbReference type="PhylomeDB" id="A0A0G4H0X5"/>
<organism evidence="1">
    <name type="scientific">Chromera velia CCMP2878</name>
    <dbReference type="NCBI Taxonomy" id="1169474"/>
    <lineage>
        <taxon>Eukaryota</taxon>
        <taxon>Sar</taxon>
        <taxon>Alveolata</taxon>
        <taxon>Colpodellida</taxon>
        <taxon>Chromeraceae</taxon>
        <taxon>Chromera</taxon>
    </lineage>
</organism>
<dbReference type="EMBL" id="CDMZ01001754">
    <property type="protein sequence ID" value="CEM37082.1"/>
    <property type="molecule type" value="Genomic_DNA"/>
</dbReference>